<sequence length="434" mass="45325">MISTLPRVVLCLALCVPLTHAQTISGHVSLSDTSGPARFAHVLLKRLPDPPAAAAKPAKPVDPESAEALFSEDSNQKTPADPDARAAAGSLSKLFTSIGDVLSSATVGPNGDYTLGGIKPGVYYVHAVLPGYIDPLAAFTAEELASPDPAVQKRIRAAVPTISIQGTESAHLDLRLELGAAISGRILFEDGSPAAGWKVSAIPYTGVETAPAAGTSLGLATADMPGMTDMLFQTTHITDDRGTYRLSGLAPGPYLIRAILTVGSATAGSARASGTMHLTVYSGNATRAEDAKPVTVATREDRKGEDLTMPLSRLHTLSGTVMAKLDGKTANSGTVQLREDADTSLSQLQVAGIQTDGTFRFDYVSSGHYTLKIKQAAVTEPTGTTKKLFGMEIPDTKTLRSFAPGEQKATVTNGDVANLTFSLEDVPVKAKKDE</sequence>
<evidence type="ECO:0008006" key="5">
    <source>
        <dbReference type="Google" id="ProtNLM"/>
    </source>
</evidence>
<gene>
    <name evidence="3" type="ORF">SAMN05421771_1550</name>
</gene>
<dbReference type="GO" id="GO:0030246">
    <property type="term" value="F:carbohydrate binding"/>
    <property type="evidence" value="ECO:0007669"/>
    <property type="project" value="InterPro"/>
</dbReference>
<proteinExistence type="predicted"/>
<evidence type="ECO:0000256" key="1">
    <source>
        <dbReference type="SAM" id="MobiDB-lite"/>
    </source>
</evidence>
<name>A0A1I6M040_9BACT</name>
<dbReference type="Proteomes" id="UP000199024">
    <property type="component" value="Unassembled WGS sequence"/>
</dbReference>
<dbReference type="InterPro" id="IPR013784">
    <property type="entry name" value="Carb-bd-like_fold"/>
</dbReference>
<dbReference type="RefSeq" id="WP_141223840.1">
    <property type="nucleotide sequence ID" value="NZ_FOZL01000001.1"/>
</dbReference>
<feature type="chain" id="PRO_5011465188" description="Carboxypeptidase regulatory-like domain-containing protein" evidence="2">
    <location>
        <begin position="22"/>
        <end position="434"/>
    </location>
</feature>
<dbReference type="SUPFAM" id="SSF49452">
    <property type="entry name" value="Starch-binding domain-like"/>
    <property type="match status" value="1"/>
</dbReference>
<feature type="signal peptide" evidence="2">
    <location>
        <begin position="1"/>
        <end position="21"/>
    </location>
</feature>
<evidence type="ECO:0000313" key="4">
    <source>
        <dbReference type="Proteomes" id="UP000199024"/>
    </source>
</evidence>
<dbReference type="STRING" id="474950.SAMN05421771_1550"/>
<evidence type="ECO:0000313" key="3">
    <source>
        <dbReference type="EMBL" id="SFS08872.1"/>
    </source>
</evidence>
<organism evidence="3 4">
    <name type="scientific">Granulicella pectinivorans</name>
    <dbReference type="NCBI Taxonomy" id="474950"/>
    <lineage>
        <taxon>Bacteria</taxon>
        <taxon>Pseudomonadati</taxon>
        <taxon>Acidobacteriota</taxon>
        <taxon>Terriglobia</taxon>
        <taxon>Terriglobales</taxon>
        <taxon>Acidobacteriaceae</taxon>
        <taxon>Granulicella</taxon>
    </lineage>
</organism>
<feature type="region of interest" description="Disordered" evidence="1">
    <location>
        <begin position="51"/>
        <end position="85"/>
    </location>
</feature>
<keyword evidence="2" id="KW-0732">Signal</keyword>
<dbReference type="OrthoDB" id="121990at2"/>
<keyword evidence="4" id="KW-1185">Reference proteome</keyword>
<accession>A0A1I6M040</accession>
<evidence type="ECO:0000256" key="2">
    <source>
        <dbReference type="SAM" id="SignalP"/>
    </source>
</evidence>
<protein>
    <recommendedName>
        <fullName evidence="5">Carboxypeptidase regulatory-like domain-containing protein</fullName>
    </recommendedName>
</protein>
<dbReference type="AlphaFoldDB" id="A0A1I6M040"/>
<reference evidence="3 4" key="1">
    <citation type="submission" date="2016-10" db="EMBL/GenBank/DDBJ databases">
        <authorList>
            <person name="de Groot N.N."/>
        </authorList>
    </citation>
    <scope>NUCLEOTIDE SEQUENCE [LARGE SCALE GENOMIC DNA]</scope>
    <source>
        <strain evidence="3 4">DSM 21001</strain>
    </source>
</reference>
<dbReference type="EMBL" id="FOZL01000001">
    <property type="protein sequence ID" value="SFS08872.1"/>
    <property type="molecule type" value="Genomic_DNA"/>
</dbReference>